<name>A0AAF0I642_9BACT</name>
<dbReference type="GO" id="GO:0000160">
    <property type="term" value="P:phosphorelay signal transduction system"/>
    <property type="evidence" value="ECO:0007669"/>
    <property type="project" value="UniProtKB-KW"/>
</dbReference>
<dbReference type="EC" id="2.7.13.3" evidence="2"/>
<dbReference type="GO" id="GO:0005524">
    <property type="term" value="F:ATP binding"/>
    <property type="evidence" value="ECO:0007669"/>
    <property type="project" value="UniProtKB-KW"/>
</dbReference>
<sequence>MDCFLIASLRRGGAVLSLAGLAWLTAMDIRAQPEPEDAAMRVWDEAATGRPRMSQLIDFWTVPVEEREAGVRYRFEVDVLYYDPAWNILHVQDASLPEFLQTEKTLPLVTGQRVAISGVTGSPGQEFWIRDAQFESLGPAHIGWEAVNLSAVDHQAVINSPIEVVGLVMAQTFDDPEHLELSMLIDGIATTVWVLVDPEAPVPAWEGVVVRVRGVHGGHFDAAGNLDSLELFCPSPHHIDYVAALAVAPQFEIPVTDVGRVVLSREPGPVRLQGKVVKAPEKGQLTLRDETGQVVVETWQQLPVAKDDPLEVVGYPAVDGVSIRLTRAWARIPSDDRREVDLSQDQQLRWLHRMTASVMELTPSEAAKTHPVQVDGVVTWSSDDAMQFFLQDSSGGIGVVRADARQQPPAVGAHVMVTGFTAQGDFAPVIRASLVKTVGNLSLPRARQVTLEQAQTGVEEAQWVSMSGFVHDVRRDGGWARLDLSTSAGPLSARLPTDASLTDLVGAVVELHGVCTAVADEDRKLRGIEMWVAGRDQIEVLDPGPQNVFALPFTPISELGRFNAASSLRRRIKVQGVIMHQSESGRIYMEETGASLLVHSRQRQPLRRGDRVEVVGFPGREGGRMVLRESTYRRIAEGASPPPVVIDEPGRLRAELDGHLVRIEGHVLERFRADGEGRLWVQNGRAVFETHLENRTDRDVQMLPIEGSRIAVTGVYEVEFSDRARPLSFRLLVDETEQIEVLSAPQWWTRERAIGAGTLLLVSVMLTLLWVRHLHGRVKVQSRELDDQMNRATRLEADLQRASRLESLGTMAGGVAQDFNELLDRMLSNIARVEESADPDGKSGIWLQETRSAVSRARDLTRRLMTFAKGGAPVCAPVDLVALVQSEVNAFDVGVSTEVQWTVTSDCPRVPVDDGQLRQVVRSLLLNAGQAMPRGGILRWEIRPVRIDADSDLLLASGRYVQMILHDNGEGMGEKTLGRAFDPYFTTRAGAAGLGLAVVYSVVRRHHGHIVIESTPMLGTDVSIWLPVDREASRPPFPLDDEVGSAKR</sequence>
<evidence type="ECO:0000313" key="10">
    <source>
        <dbReference type="EMBL" id="WED65881.1"/>
    </source>
</evidence>
<dbReference type="Gene3D" id="2.40.50.140">
    <property type="entry name" value="Nucleic acid-binding proteins"/>
    <property type="match status" value="1"/>
</dbReference>
<dbReference type="Pfam" id="PF02518">
    <property type="entry name" value="HATPase_c"/>
    <property type="match status" value="1"/>
</dbReference>
<dbReference type="AlphaFoldDB" id="A0AAF0I642"/>
<dbReference type="Proteomes" id="UP001218638">
    <property type="component" value="Chromosome"/>
</dbReference>
<keyword evidence="11" id="KW-1185">Reference proteome</keyword>
<evidence type="ECO:0000256" key="3">
    <source>
        <dbReference type="ARBA" id="ARBA00022679"/>
    </source>
</evidence>
<dbReference type="PANTHER" id="PTHR43065:SF46">
    <property type="entry name" value="C4-DICARBOXYLATE TRANSPORT SENSOR PROTEIN DCTB"/>
    <property type="match status" value="1"/>
</dbReference>
<dbReference type="PROSITE" id="PS50109">
    <property type="entry name" value="HIS_KIN"/>
    <property type="match status" value="1"/>
</dbReference>
<evidence type="ECO:0000256" key="6">
    <source>
        <dbReference type="ARBA" id="ARBA00022840"/>
    </source>
</evidence>
<comment type="catalytic activity">
    <reaction evidence="1">
        <text>ATP + protein L-histidine = ADP + protein N-phospho-L-histidine.</text>
        <dbReference type="EC" id="2.7.13.3"/>
    </reaction>
</comment>
<reference evidence="10" key="1">
    <citation type="submission" date="2023-03" db="EMBL/GenBank/DDBJ databases">
        <title>Lomoglobus Profundus gen. nov., sp. nov., a novel member of the phylum Verrucomicrobia, isolated from deep-marine sediment of South China Sea.</title>
        <authorList>
            <person name="Ahmad T."/>
            <person name="Ishaq S.E."/>
            <person name="Wang F."/>
        </authorList>
    </citation>
    <scope>NUCLEOTIDE SEQUENCE</scope>
    <source>
        <strain evidence="10">LMO-M01</strain>
    </source>
</reference>
<evidence type="ECO:0000256" key="7">
    <source>
        <dbReference type="ARBA" id="ARBA00023012"/>
    </source>
</evidence>
<dbReference type="SUPFAM" id="SSF55874">
    <property type="entry name" value="ATPase domain of HSP90 chaperone/DNA topoisomerase II/histidine kinase"/>
    <property type="match status" value="1"/>
</dbReference>
<dbReference type="KEGG" id="slom:PXH66_03340"/>
<keyword evidence="6 10" id="KW-0067">ATP-binding</keyword>
<keyword evidence="8" id="KW-0175">Coiled coil</keyword>
<gene>
    <name evidence="10" type="ORF">PXH66_03340</name>
</gene>
<keyword evidence="5" id="KW-0418">Kinase</keyword>
<keyword evidence="7" id="KW-0902">Two-component regulatory system</keyword>
<dbReference type="InterPro" id="IPR005467">
    <property type="entry name" value="His_kinase_dom"/>
</dbReference>
<feature type="domain" description="Histidine kinase" evidence="9">
    <location>
        <begin position="814"/>
        <end position="1030"/>
    </location>
</feature>
<accession>A0AAF0I642</accession>
<dbReference type="PRINTS" id="PR00344">
    <property type="entry name" value="BCTRLSENSOR"/>
</dbReference>
<feature type="coiled-coil region" evidence="8">
    <location>
        <begin position="778"/>
        <end position="836"/>
    </location>
</feature>
<evidence type="ECO:0000259" key="9">
    <source>
        <dbReference type="PROSITE" id="PS50109"/>
    </source>
</evidence>
<dbReference type="EMBL" id="CP119075">
    <property type="protein sequence ID" value="WED65881.1"/>
    <property type="molecule type" value="Genomic_DNA"/>
</dbReference>
<keyword evidence="3" id="KW-0808">Transferase</keyword>
<dbReference type="SMART" id="SM00387">
    <property type="entry name" value="HATPase_c"/>
    <property type="match status" value="1"/>
</dbReference>
<evidence type="ECO:0000256" key="5">
    <source>
        <dbReference type="ARBA" id="ARBA00022777"/>
    </source>
</evidence>
<dbReference type="InterPro" id="IPR036700">
    <property type="entry name" value="BOBF_sf"/>
</dbReference>
<dbReference type="Gene3D" id="1.10.287.130">
    <property type="match status" value="1"/>
</dbReference>
<evidence type="ECO:0000256" key="8">
    <source>
        <dbReference type="SAM" id="Coils"/>
    </source>
</evidence>
<dbReference type="PANTHER" id="PTHR43065">
    <property type="entry name" value="SENSOR HISTIDINE KINASE"/>
    <property type="match status" value="1"/>
</dbReference>
<dbReference type="InterPro" id="IPR004358">
    <property type="entry name" value="Sig_transdc_His_kin-like_C"/>
</dbReference>
<proteinExistence type="predicted"/>
<evidence type="ECO:0000256" key="4">
    <source>
        <dbReference type="ARBA" id="ARBA00022741"/>
    </source>
</evidence>
<dbReference type="GO" id="GO:0004673">
    <property type="term" value="F:protein histidine kinase activity"/>
    <property type="evidence" value="ECO:0007669"/>
    <property type="project" value="UniProtKB-EC"/>
</dbReference>
<evidence type="ECO:0000313" key="11">
    <source>
        <dbReference type="Proteomes" id="UP001218638"/>
    </source>
</evidence>
<dbReference type="RefSeq" id="WP_330927742.1">
    <property type="nucleotide sequence ID" value="NZ_CP119075.1"/>
</dbReference>
<dbReference type="Gene3D" id="3.30.565.10">
    <property type="entry name" value="Histidine kinase-like ATPase, C-terminal domain"/>
    <property type="match status" value="1"/>
</dbReference>
<dbReference type="InterPro" id="IPR036890">
    <property type="entry name" value="HATPase_C_sf"/>
</dbReference>
<keyword evidence="4" id="KW-0547">Nucleotide-binding</keyword>
<dbReference type="InterPro" id="IPR003594">
    <property type="entry name" value="HATPase_dom"/>
</dbReference>
<dbReference type="SUPFAM" id="SSF101756">
    <property type="entry name" value="Hypothetical protein YgiW"/>
    <property type="match status" value="1"/>
</dbReference>
<protein>
    <recommendedName>
        <fullName evidence="2">histidine kinase</fullName>
        <ecNumber evidence="2">2.7.13.3</ecNumber>
    </recommendedName>
</protein>
<organism evidence="10 11">
    <name type="scientific">Synoicihabitans lomoniglobus</name>
    <dbReference type="NCBI Taxonomy" id="2909285"/>
    <lineage>
        <taxon>Bacteria</taxon>
        <taxon>Pseudomonadati</taxon>
        <taxon>Verrucomicrobiota</taxon>
        <taxon>Opitutia</taxon>
        <taxon>Opitutales</taxon>
        <taxon>Opitutaceae</taxon>
        <taxon>Synoicihabitans</taxon>
    </lineage>
</organism>
<evidence type="ECO:0000256" key="2">
    <source>
        <dbReference type="ARBA" id="ARBA00012438"/>
    </source>
</evidence>
<evidence type="ECO:0000256" key="1">
    <source>
        <dbReference type="ARBA" id="ARBA00000085"/>
    </source>
</evidence>
<dbReference type="InterPro" id="IPR012340">
    <property type="entry name" value="NA-bd_OB-fold"/>
</dbReference>